<feature type="chain" id="PRO_5004256127" evidence="2">
    <location>
        <begin position="19"/>
        <end position="159"/>
    </location>
</feature>
<evidence type="ECO:0000313" key="4">
    <source>
        <dbReference type="EMBL" id="CAI46588.2"/>
    </source>
</evidence>
<dbReference type="Bgee" id="WBGene00044009">
    <property type="expression patterns" value="Expressed in larva and 3 other cell types or tissues"/>
</dbReference>
<dbReference type="eggNOG" id="ENOG502TI9V">
    <property type="taxonomic scope" value="Eukaryota"/>
</dbReference>
<dbReference type="RefSeq" id="NP_001023630.2">
    <property type="nucleotide sequence ID" value="NM_001028459.4"/>
</dbReference>
<name>Q5FC55_CAEEL</name>
<dbReference type="UCSC" id="ZK822.6">
    <property type="organism name" value="c. elegans"/>
</dbReference>
<evidence type="ECO:0000256" key="1">
    <source>
        <dbReference type="SAM" id="Coils"/>
    </source>
</evidence>
<dbReference type="KEGG" id="cel:CELE_ZK822.6"/>
<dbReference type="InterPro" id="IPR003677">
    <property type="entry name" value="ANIS5_cation-bd"/>
</dbReference>
<sequence length="159" mass="18349">MTFFKFIPFFATIAVVHSNVGFIHFNQPIPSFLQSMSLKAQYDYKVILENETIAVDLKNTGFEKWAETYKVTSQYAQYQKDQKVSKAQMESNITQLISKLSSVNSQITKILDNSSLGVKEQREAVDELEEQQDEKEISTIRFIRHLFNPKDALSDKRSV</sequence>
<keyword evidence="1" id="KW-0175">Coiled coil</keyword>
<keyword evidence="5" id="KW-1185">Reference proteome</keyword>
<dbReference type="FunCoup" id="Q5FC55">
    <property type="interactions" value="1522"/>
</dbReference>
<dbReference type="AGR" id="WB:WBGene00044009"/>
<dbReference type="WormBase" id="ZK822.6">
    <property type="protein sequence ID" value="CE48166"/>
    <property type="gene ID" value="WBGene00044009"/>
    <property type="gene designation" value="srlf-33"/>
</dbReference>
<dbReference type="PANTHER" id="PTHR21593:SF8">
    <property type="entry name" value="DUF148 DOMAIN-CONTAINING PROTEIN-RELATED"/>
    <property type="match status" value="1"/>
</dbReference>
<evidence type="ECO:0000313" key="5">
    <source>
        <dbReference type="Proteomes" id="UP000001940"/>
    </source>
</evidence>
<proteinExistence type="predicted"/>
<dbReference type="HOGENOM" id="CLU_138762_0_0_1"/>
<dbReference type="InParanoid" id="Q5FC55"/>
<dbReference type="PaxDb" id="6239-ZK822.6"/>
<accession>Q5FC55</accession>
<evidence type="ECO:0000313" key="6">
    <source>
        <dbReference type="WormBase" id="ZK822.6"/>
    </source>
</evidence>
<dbReference type="PANTHER" id="PTHR21593">
    <property type="entry name" value="PRION-LIKE- Q/N-RICH -DOMAIN-BEARING PROTEIN PROTEIN"/>
    <property type="match status" value="1"/>
</dbReference>
<dbReference type="Proteomes" id="UP000001940">
    <property type="component" value="Chromosome IV"/>
</dbReference>
<dbReference type="GeneID" id="3565316"/>
<evidence type="ECO:0000256" key="2">
    <source>
        <dbReference type="SAM" id="SignalP"/>
    </source>
</evidence>
<protein>
    <submittedName>
        <fullName evidence="4">SXP/RAL-2 family protein Ani s 5-like cation-binding domain-containing protein</fullName>
    </submittedName>
</protein>
<evidence type="ECO:0000259" key="3">
    <source>
        <dbReference type="Pfam" id="PF02520"/>
    </source>
</evidence>
<dbReference type="InterPro" id="IPR052823">
    <property type="entry name" value="SXP/RAL-2_related"/>
</dbReference>
<dbReference type="Pfam" id="PF02520">
    <property type="entry name" value="ANIS5_cation-bd"/>
    <property type="match status" value="1"/>
</dbReference>
<dbReference type="OrthoDB" id="5793859at2759"/>
<organism evidence="4 5">
    <name type="scientific">Caenorhabditis elegans</name>
    <dbReference type="NCBI Taxonomy" id="6239"/>
    <lineage>
        <taxon>Eukaryota</taxon>
        <taxon>Metazoa</taxon>
        <taxon>Ecdysozoa</taxon>
        <taxon>Nematoda</taxon>
        <taxon>Chromadorea</taxon>
        <taxon>Rhabditida</taxon>
        <taxon>Rhabditina</taxon>
        <taxon>Rhabditomorpha</taxon>
        <taxon>Rhabditoidea</taxon>
        <taxon>Rhabditidae</taxon>
        <taxon>Peloderinae</taxon>
        <taxon>Caenorhabditis</taxon>
    </lineage>
</organism>
<reference evidence="4 5" key="1">
    <citation type="journal article" date="1998" name="Science">
        <title>Genome sequence of the nematode C. elegans: a platform for investigating biology.</title>
        <authorList>
            <consortium name="The C. elegans sequencing consortium"/>
            <person name="Sulson J.E."/>
            <person name="Waterston R."/>
        </authorList>
    </citation>
    <scope>NUCLEOTIDE SEQUENCE [LARGE SCALE GENOMIC DNA]</scope>
    <source>
        <strain evidence="4 5">Bristol N2</strain>
    </source>
</reference>
<dbReference type="CTD" id="3565316"/>
<gene>
    <name evidence="4 6" type="primary">srlf-33</name>
    <name evidence="4" type="ORF">CELE_ZK822.6</name>
    <name evidence="6" type="ORF">ZK822.6</name>
</gene>
<feature type="signal peptide" evidence="2">
    <location>
        <begin position="1"/>
        <end position="18"/>
    </location>
</feature>
<dbReference type="EMBL" id="BX284604">
    <property type="protein sequence ID" value="CAI46588.2"/>
    <property type="molecule type" value="Genomic_DNA"/>
</dbReference>
<dbReference type="OMA" id="RANNDIT"/>
<keyword evidence="2" id="KW-0732">Signal</keyword>
<feature type="coiled-coil region" evidence="1">
    <location>
        <begin position="111"/>
        <end position="138"/>
    </location>
</feature>
<feature type="domain" description="SXP/RAL-2 family protein Ani s 5-like cation-binding" evidence="3">
    <location>
        <begin position="40"/>
        <end position="147"/>
    </location>
</feature>
<dbReference type="SMR" id="Q5FC55"/>
<dbReference type="AlphaFoldDB" id="Q5FC55"/>